<name>A0A9N7UMA5_PLEPL</name>
<sequence length="124" mass="13775">MSLCDVGSGPPSLTEPPFYQHYERNAMILVAQGDMFSCLDAGRIAIEKITTDTGAIYTCNSHHNTTNTSTTRYTSITHKSHTTNTHLRDTNITGITTRDPGVHLTHEFAFLWSVTSEYAIAHPY</sequence>
<evidence type="ECO:0000313" key="2">
    <source>
        <dbReference type="Proteomes" id="UP001153269"/>
    </source>
</evidence>
<keyword evidence="2" id="KW-1185">Reference proteome</keyword>
<gene>
    <name evidence="1" type="ORF">PLEPLA_LOCUS23089</name>
</gene>
<dbReference type="EMBL" id="CADEAL010001720">
    <property type="protein sequence ID" value="CAB1434990.1"/>
    <property type="molecule type" value="Genomic_DNA"/>
</dbReference>
<organism evidence="1 2">
    <name type="scientific">Pleuronectes platessa</name>
    <name type="common">European plaice</name>
    <dbReference type="NCBI Taxonomy" id="8262"/>
    <lineage>
        <taxon>Eukaryota</taxon>
        <taxon>Metazoa</taxon>
        <taxon>Chordata</taxon>
        <taxon>Craniata</taxon>
        <taxon>Vertebrata</taxon>
        <taxon>Euteleostomi</taxon>
        <taxon>Actinopterygii</taxon>
        <taxon>Neopterygii</taxon>
        <taxon>Teleostei</taxon>
        <taxon>Neoteleostei</taxon>
        <taxon>Acanthomorphata</taxon>
        <taxon>Carangaria</taxon>
        <taxon>Pleuronectiformes</taxon>
        <taxon>Pleuronectoidei</taxon>
        <taxon>Pleuronectidae</taxon>
        <taxon>Pleuronectes</taxon>
    </lineage>
</organism>
<dbReference type="Proteomes" id="UP001153269">
    <property type="component" value="Unassembled WGS sequence"/>
</dbReference>
<reference evidence="1" key="1">
    <citation type="submission" date="2020-03" db="EMBL/GenBank/DDBJ databases">
        <authorList>
            <person name="Weist P."/>
        </authorList>
    </citation>
    <scope>NUCLEOTIDE SEQUENCE</scope>
</reference>
<comment type="caution">
    <text evidence="1">The sequence shown here is derived from an EMBL/GenBank/DDBJ whole genome shotgun (WGS) entry which is preliminary data.</text>
</comment>
<proteinExistence type="predicted"/>
<accession>A0A9N7UMA5</accession>
<evidence type="ECO:0000313" key="1">
    <source>
        <dbReference type="EMBL" id="CAB1434990.1"/>
    </source>
</evidence>
<dbReference type="AlphaFoldDB" id="A0A9N7UMA5"/>
<protein>
    <submittedName>
        <fullName evidence="1">Uncharacterized protein</fullName>
    </submittedName>
</protein>